<evidence type="ECO:0000313" key="5">
    <source>
        <dbReference type="EMBL" id="GAI71907.1"/>
    </source>
</evidence>
<accession>X1QTJ9</accession>
<keyword evidence="4" id="KW-0067">ATP-binding</keyword>
<dbReference type="PANTHER" id="PTHR42833:SF4">
    <property type="entry name" value="URIDYLATE KINASE PUMPKIN, CHLOROPLASTIC"/>
    <property type="match status" value="1"/>
</dbReference>
<evidence type="ECO:0000256" key="4">
    <source>
        <dbReference type="ARBA" id="ARBA00022840"/>
    </source>
</evidence>
<dbReference type="PANTHER" id="PTHR42833">
    <property type="entry name" value="URIDYLATE KINASE"/>
    <property type="match status" value="1"/>
</dbReference>
<name>X1QTJ9_9ZZZZ</name>
<evidence type="ECO:0000256" key="3">
    <source>
        <dbReference type="ARBA" id="ARBA00022777"/>
    </source>
</evidence>
<protein>
    <recommendedName>
        <fullName evidence="6">Aspartate/glutamate/uridylate kinase domain-containing protein</fullName>
    </recommendedName>
</protein>
<dbReference type="SUPFAM" id="SSF53633">
    <property type="entry name" value="Carbamate kinase-like"/>
    <property type="match status" value="1"/>
</dbReference>
<dbReference type="EMBL" id="BARW01002537">
    <property type="protein sequence ID" value="GAI71907.1"/>
    <property type="molecule type" value="Genomic_DNA"/>
</dbReference>
<dbReference type="GO" id="GO:0006225">
    <property type="term" value="P:UDP biosynthetic process"/>
    <property type="evidence" value="ECO:0007669"/>
    <property type="project" value="TreeGrafter"/>
</dbReference>
<keyword evidence="2" id="KW-0547">Nucleotide-binding</keyword>
<dbReference type="Gene3D" id="3.40.1160.10">
    <property type="entry name" value="Acetylglutamate kinase-like"/>
    <property type="match status" value="1"/>
</dbReference>
<gene>
    <name evidence="5" type="ORF">S12H4_07013</name>
</gene>
<sequence>MDATSISLCMENNIPVIVFNFNTVGNIKRVVFGEKIGTIVKGG</sequence>
<evidence type="ECO:0000256" key="2">
    <source>
        <dbReference type="ARBA" id="ARBA00022741"/>
    </source>
</evidence>
<dbReference type="GO" id="GO:0033862">
    <property type="term" value="F:UMP kinase activity"/>
    <property type="evidence" value="ECO:0007669"/>
    <property type="project" value="TreeGrafter"/>
</dbReference>
<reference evidence="5" key="1">
    <citation type="journal article" date="2014" name="Front. Microbiol.">
        <title>High frequency of phylogenetically diverse reductive dehalogenase-homologous genes in deep subseafloor sedimentary metagenomes.</title>
        <authorList>
            <person name="Kawai M."/>
            <person name="Futagami T."/>
            <person name="Toyoda A."/>
            <person name="Takaki Y."/>
            <person name="Nishi S."/>
            <person name="Hori S."/>
            <person name="Arai W."/>
            <person name="Tsubouchi T."/>
            <person name="Morono Y."/>
            <person name="Uchiyama I."/>
            <person name="Ito T."/>
            <person name="Fujiyama A."/>
            <person name="Inagaki F."/>
            <person name="Takami H."/>
        </authorList>
    </citation>
    <scope>NUCLEOTIDE SEQUENCE</scope>
    <source>
        <strain evidence="5">Expedition CK06-06</strain>
    </source>
</reference>
<comment type="caution">
    <text evidence="5">The sequence shown here is derived from an EMBL/GenBank/DDBJ whole genome shotgun (WGS) entry which is preliminary data.</text>
</comment>
<organism evidence="5">
    <name type="scientific">marine sediment metagenome</name>
    <dbReference type="NCBI Taxonomy" id="412755"/>
    <lineage>
        <taxon>unclassified sequences</taxon>
        <taxon>metagenomes</taxon>
        <taxon>ecological metagenomes</taxon>
    </lineage>
</organism>
<keyword evidence="1" id="KW-0808">Transferase</keyword>
<dbReference type="GO" id="GO:0005524">
    <property type="term" value="F:ATP binding"/>
    <property type="evidence" value="ECO:0007669"/>
    <property type="project" value="UniProtKB-KW"/>
</dbReference>
<evidence type="ECO:0008006" key="6">
    <source>
        <dbReference type="Google" id="ProtNLM"/>
    </source>
</evidence>
<keyword evidence="3" id="KW-0418">Kinase</keyword>
<evidence type="ECO:0000256" key="1">
    <source>
        <dbReference type="ARBA" id="ARBA00022679"/>
    </source>
</evidence>
<dbReference type="InterPro" id="IPR036393">
    <property type="entry name" value="AceGlu_kinase-like_sf"/>
</dbReference>
<dbReference type="AlphaFoldDB" id="X1QTJ9"/>
<proteinExistence type="predicted"/>